<evidence type="ECO:0000259" key="8">
    <source>
        <dbReference type="PROSITE" id="PS00651"/>
    </source>
</evidence>
<evidence type="ECO:0000256" key="4">
    <source>
        <dbReference type="ARBA" id="ARBA00022980"/>
    </source>
</evidence>
<dbReference type="InterPro" id="IPR020594">
    <property type="entry name" value="Ribosomal_bL9_bac/chp"/>
</dbReference>
<organism evidence="9 10">
    <name type="scientific">Anaeromyxobacter oryzae</name>
    <dbReference type="NCBI Taxonomy" id="2918170"/>
    <lineage>
        <taxon>Bacteria</taxon>
        <taxon>Pseudomonadati</taxon>
        <taxon>Myxococcota</taxon>
        <taxon>Myxococcia</taxon>
        <taxon>Myxococcales</taxon>
        <taxon>Cystobacterineae</taxon>
        <taxon>Anaeromyxobacteraceae</taxon>
        <taxon>Anaeromyxobacter</taxon>
    </lineage>
</organism>
<dbReference type="HAMAP" id="MF_00503">
    <property type="entry name" value="Ribosomal_bL9"/>
    <property type="match status" value="1"/>
</dbReference>
<protein>
    <recommendedName>
        <fullName evidence="6 7">Large ribosomal subunit protein bL9</fullName>
    </recommendedName>
</protein>
<dbReference type="Pfam" id="PF03948">
    <property type="entry name" value="Ribosomal_L9_C"/>
    <property type="match status" value="1"/>
</dbReference>
<dbReference type="InterPro" id="IPR009027">
    <property type="entry name" value="Ribosomal_bL9/RNase_H1_N"/>
</dbReference>
<evidence type="ECO:0000256" key="3">
    <source>
        <dbReference type="ARBA" id="ARBA00022884"/>
    </source>
</evidence>
<evidence type="ECO:0000256" key="2">
    <source>
        <dbReference type="ARBA" id="ARBA00022730"/>
    </source>
</evidence>
<dbReference type="Gene3D" id="3.40.5.10">
    <property type="entry name" value="Ribosomal protein L9, N-terminal domain"/>
    <property type="match status" value="1"/>
</dbReference>
<evidence type="ECO:0000256" key="7">
    <source>
        <dbReference type="HAMAP-Rule" id="MF_00503"/>
    </source>
</evidence>
<dbReference type="InterPro" id="IPR036935">
    <property type="entry name" value="Ribosomal_bL9_N_sf"/>
</dbReference>
<proteinExistence type="inferred from homology"/>
<dbReference type="PROSITE" id="PS00651">
    <property type="entry name" value="RIBOSOMAL_L9"/>
    <property type="match status" value="1"/>
</dbReference>
<dbReference type="PANTHER" id="PTHR21368">
    <property type="entry name" value="50S RIBOSOMAL PROTEIN L9"/>
    <property type="match status" value="1"/>
</dbReference>
<dbReference type="NCBIfam" id="TIGR00158">
    <property type="entry name" value="L9"/>
    <property type="match status" value="1"/>
</dbReference>
<evidence type="ECO:0000313" key="9">
    <source>
        <dbReference type="EMBL" id="BDG03645.1"/>
    </source>
</evidence>
<reference evidence="10" key="1">
    <citation type="journal article" date="2022" name="Int. J. Syst. Evol. Microbiol.">
        <title>Anaeromyxobacter oryzae sp. nov., Anaeromyxobacter diazotrophicus sp. nov. and Anaeromyxobacter paludicola sp. nov., isolated from paddy soils.</title>
        <authorList>
            <person name="Itoh H."/>
            <person name="Xu Z."/>
            <person name="Mise K."/>
            <person name="Masuda Y."/>
            <person name="Ushijima N."/>
            <person name="Hayakawa C."/>
            <person name="Shiratori Y."/>
            <person name="Senoo K."/>
        </authorList>
    </citation>
    <scope>NUCLEOTIDE SEQUENCE [LARGE SCALE GENOMIC DNA]</scope>
    <source>
        <strain evidence="10">Red232</strain>
    </source>
</reference>
<dbReference type="RefSeq" id="WP_248361823.1">
    <property type="nucleotide sequence ID" value="NZ_AP025591.1"/>
</dbReference>
<evidence type="ECO:0000313" key="10">
    <source>
        <dbReference type="Proteomes" id="UP001162891"/>
    </source>
</evidence>
<dbReference type="InterPro" id="IPR036791">
    <property type="entry name" value="Ribosomal_bL9_C_sf"/>
</dbReference>
<keyword evidence="2 7" id="KW-0699">rRNA-binding</keyword>
<name>A0ABM7WVV8_9BACT</name>
<keyword evidence="3 7" id="KW-0694">RNA-binding</keyword>
<evidence type="ECO:0000256" key="6">
    <source>
        <dbReference type="ARBA" id="ARBA00035292"/>
    </source>
</evidence>
<dbReference type="Gene3D" id="3.10.430.100">
    <property type="entry name" value="Ribosomal protein L9, C-terminal domain"/>
    <property type="match status" value="1"/>
</dbReference>
<dbReference type="GO" id="GO:0005840">
    <property type="term" value="C:ribosome"/>
    <property type="evidence" value="ECO:0007669"/>
    <property type="project" value="UniProtKB-KW"/>
</dbReference>
<comment type="similarity">
    <text evidence="1 7">Belongs to the bacterial ribosomal protein bL9 family.</text>
</comment>
<gene>
    <name evidence="7 9" type="primary">rplI</name>
    <name evidence="9" type="ORF">AMOR_26410</name>
</gene>
<feature type="domain" description="Ribosomal protein L9" evidence="8">
    <location>
        <begin position="13"/>
        <end position="40"/>
    </location>
</feature>
<dbReference type="EMBL" id="AP025591">
    <property type="protein sequence ID" value="BDG03645.1"/>
    <property type="molecule type" value="Genomic_DNA"/>
</dbReference>
<dbReference type="InterPro" id="IPR020070">
    <property type="entry name" value="Ribosomal_bL9_N"/>
</dbReference>
<dbReference type="InterPro" id="IPR000244">
    <property type="entry name" value="Ribosomal_bL9"/>
</dbReference>
<sequence>MKLILREDVENLGKGGEVVDVKPGYGRNFLLPRGLAVLANPKNVRELEHQKSVASAKAAKMKASAEAVAKRLAETPVTLSRKVGEQDKLYGSVTALDIAEALASRGLQIDRRSIDLAEPLKTTGDFEVPVKLHSDVVGKAKVKVQAEPA</sequence>
<dbReference type="SUPFAM" id="SSF55658">
    <property type="entry name" value="L9 N-domain-like"/>
    <property type="match status" value="1"/>
</dbReference>
<evidence type="ECO:0000256" key="5">
    <source>
        <dbReference type="ARBA" id="ARBA00023274"/>
    </source>
</evidence>
<evidence type="ECO:0000256" key="1">
    <source>
        <dbReference type="ARBA" id="ARBA00010605"/>
    </source>
</evidence>
<keyword evidence="4 7" id="KW-0689">Ribosomal protein</keyword>
<dbReference type="InterPro" id="IPR020069">
    <property type="entry name" value="Ribosomal_bL9_C"/>
</dbReference>
<dbReference type="Pfam" id="PF01281">
    <property type="entry name" value="Ribosomal_L9_N"/>
    <property type="match status" value="1"/>
</dbReference>
<comment type="function">
    <text evidence="7">Binds to the 23S rRNA.</text>
</comment>
<accession>A0ABM7WVV8</accession>
<dbReference type="Proteomes" id="UP001162891">
    <property type="component" value="Chromosome"/>
</dbReference>
<dbReference type="SUPFAM" id="SSF55653">
    <property type="entry name" value="Ribosomal protein L9 C-domain"/>
    <property type="match status" value="1"/>
</dbReference>
<keyword evidence="10" id="KW-1185">Reference proteome</keyword>
<keyword evidence="5 7" id="KW-0687">Ribonucleoprotein</keyword>